<dbReference type="Pfam" id="PF04039">
    <property type="entry name" value="MnhB"/>
    <property type="match status" value="1"/>
</dbReference>
<dbReference type="PANTHER" id="PTHR33932">
    <property type="entry name" value="NA(+)/H(+) ANTIPORTER SUBUNIT B"/>
    <property type="match status" value="1"/>
</dbReference>
<evidence type="ECO:0000313" key="8">
    <source>
        <dbReference type="EMBL" id="CAB4553485.1"/>
    </source>
</evidence>
<evidence type="ECO:0000256" key="3">
    <source>
        <dbReference type="ARBA" id="ARBA00022692"/>
    </source>
</evidence>
<evidence type="ECO:0000256" key="2">
    <source>
        <dbReference type="ARBA" id="ARBA00022475"/>
    </source>
</evidence>
<name>A0A6J6CQJ9_9ZZZZ</name>
<evidence type="ECO:0000256" key="6">
    <source>
        <dbReference type="SAM" id="Phobius"/>
    </source>
</evidence>
<organism evidence="8">
    <name type="scientific">freshwater metagenome</name>
    <dbReference type="NCBI Taxonomy" id="449393"/>
    <lineage>
        <taxon>unclassified sequences</taxon>
        <taxon>metagenomes</taxon>
        <taxon>ecological metagenomes</taxon>
    </lineage>
</organism>
<feature type="transmembrane region" description="Helical" evidence="6">
    <location>
        <begin position="66"/>
        <end position="90"/>
    </location>
</feature>
<dbReference type="GO" id="GO:0005886">
    <property type="term" value="C:plasma membrane"/>
    <property type="evidence" value="ECO:0007669"/>
    <property type="project" value="UniProtKB-SubCell"/>
</dbReference>
<proteinExistence type="predicted"/>
<evidence type="ECO:0000256" key="4">
    <source>
        <dbReference type="ARBA" id="ARBA00022989"/>
    </source>
</evidence>
<keyword evidence="2" id="KW-1003">Cell membrane</keyword>
<evidence type="ECO:0000256" key="1">
    <source>
        <dbReference type="ARBA" id="ARBA00004651"/>
    </source>
</evidence>
<reference evidence="8" key="1">
    <citation type="submission" date="2020-05" db="EMBL/GenBank/DDBJ databases">
        <authorList>
            <person name="Chiriac C."/>
            <person name="Salcher M."/>
            <person name="Ghai R."/>
            <person name="Kavagutti S V."/>
        </authorList>
    </citation>
    <scope>NUCLEOTIDE SEQUENCE</scope>
</reference>
<dbReference type="AlphaFoldDB" id="A0A6J6CQJ9"/>
<dbReference type="PANTHER" id="PTHR33932:SF4">
    <property type="entry name" value="NA(+)_H(+) ANTIPORTER SUBUNIT B"/>
    <property type="match status" value="1"/>
</dbReference>
<protein>
    <submittedName>
        <fullName evidence="8">Unannotated protein</fullName>
    </submittedName>
</protein>
<accession>A0A6J6CQJ9</accession>
<dbReference type="InterPro" id="IPR050622">
    <property type="entry name" value="CPA3_antiporter_subunitB"/>
</dbReference>
<feature type="transmembrane region" description="Helical" evidence="6">
    <location>
        <begin position="120"/>
        <end position="139"/>
    </location>
</feature>
<evidence type="ECO:0000256" key="5">
    <source>
        <dbReference type="ARBA" id="ARBA00023136"/>
    </source>
</evidence>
<keyword evidence="4 6" id="KW-1133">Transmembrane helix</keyword>
<comment type="subcellular location">
    <subcellularLocation>
        <location evidence="1">Cell membrane</location>
        <topology evidence="1">Multi-pass membrane protein</topology>
    </subcellularLocation>
</comment>
<feature type="domain" description="Na+/H+ antiporter MnhB subunit-related protein" evidence="7">
    <location>
        <begin position="10"/>
        <end position="131"/>
    </location>
</feature>
<keyword evidence="3 6" id="KW-0812">Transmembrane</keyword>
<dbReference type="InterPro" id="IPR007182">
    <property type="entry name" value="MnhB"/>
</dbReference>
<keyword evidence="5 6" id="KW-0472">Membrane</keyword>
<evidence type="ECO:0000259" key="7">
    <source>
        <dbReference type="Pfam" id="PF04039"/>
    </source>
</evidence>
<gene>
    <name evidence="8" type="ORF">UFOPK1493_01245</name>
</gene>
<feature type="transmembrane region" description="Helical" evidence="6">
    <location>
        <begin position="35"/>
        <end position="54"/>
    </location>
</feature>
<feature type="transmembrane region" description="Helical" evidence="6">
    <location>
        <begin position="12"/>
        <end position="29"/>
    </location>
</feature>
<sequence length="160" mass="16716">MIGRRSTILDEADRWLFPVIVLVSVFIAFRGHNAPGGGFAGGLIVGCAFVLRFLAGGSLRVRRSVIVQPTTFVGLGMLLAIGTALAPLVFGDALLESVIWQVEVPAVGTVKVVSSAFFDLAVYFLVVGVVLAVLVALGADPIHRELVAEQPGVETGEGTS</sequence>
<dbReference type="EMBL" id="CAEZSR010000035">
    <property type="protein sequence ID" value="CAB4553485.1"/>
    <property type="molecule type" value="Genomic_DNA"/>
</dbReference>